<dbReference type="RefSeq" id="WP_208844820.1">
    <property type="nucleotide sequence ID" value="NZ_CP072135.1"/>
</dbReference>
<dbReference type="InterPro" id="IPR001123">
    <property type="entry name" value="LeuE-type"/>
</dbReference>
<evidence type="ECO:0000256" key="5">
    <source>
        <dbReference type="ARBA" id="ARBA00022989"/>
    </source>
</evidence>
<dbReference type="GO" id="GO:0005886">
    <property type="term" value="C:plasma membrane"/>
    <property type="evidence" value="ECO:0007669"/>
    <property type="project" value="UniProtKB-SubCell"/>
</dbReference>
<evidence type="ECO:0000313" key="9">
    <source>
        <dbReference type="Proteomes" id="UP000664904"/>
    </source>
</evidence>
<organism evidence="8 9">
    <name type="scientific">Pseudoalteromonas xiamenensis</name>
    <dbReference type="NCBI Taxonomy" id="882626"/>
    <lineage>
        <taxon>Bacteria</taxon>
        <taxon>Pseudomonadati</taxon>
        <taxon>Pseudomonadota</taxon>
        <taxon>Gammaproteobacteria</taxon>
        <taxon>Alteromonadales</taxon>
        <taxon>Pseudoalteromonadaceae</taxon>
        <taxon>Pseudoalteromonas</taxon>
    </lineage>
</organism>
<dbReference type="KEGG" id="pxi:J5O05_20640"/>
<dbReference type="PIRSF" id="PIRSF006324">
    <property type="entry name" value="LeuE"/>
    <property type="match status" value="1"/>
</dbReference>
<keyword evidence="5 7" id="KW-1133">Transmembrane helix</keyword>
<dbReference type="Proteomes" id="UP000664904">
    <property type="component" value="Plasmid unnamed5"/>
</dbReference>
<keyword evidence="4 7" id="KW-0812">Transmembrane</keyword>
<keyword evidence="9" id="KW-1185">Reference proteome</keyword>
<dbReference type="Pfam" id="PF01810">
    <property type="entry name" value="LysE"/>
    <property type="match status" value="1"/>
</dbReference>
<dbReference type="AlphaFoldDB" id="A0A975DJW1"/>
<comment type="subcellular location">
    <subcellularLocation>
        <location evidence="1">Cell membrane</location>
        <topology evidence="1">Multi-pass membrane protein</topology>
    </subcellularLocation>
</comment>
<dbReference type="PANTHER" id="PTHR30086">
    <property type="entry name" value="ARGININE EXPORTER PROTEIN ARGO"/>
    <property type="match status" value="1"/>
</dbReference>
<comment type="similarity">
    <text evidence="2">Belongs to the Rht family.</text>
</comment>
<evidence type="ECO:0000256" key="6">
    <source>
        <dbReference type="ARBA" id="ARBA00023136"/>
    </source>
</evidence>
<proteinExistence type="inferred from homology"/>
<evidence type="ECO:0000313" key="8">
    <source>
        <dbReference type="EMBL" id="QTH73201.1"/>
    </source>
</evidence>
<feature type="transmembrane region" description="Helical" evidence="7">
    <location>
        <begin position="40"/>
        <end position="58"/>
    </location>
</feature>
<protein>
    <submittedName>
        <fullName evidence="8">LysE family translocator</fullName>
    </submittedName>
</protein>
<keyword evidence="6 7" id="KW-0472">Membrane</keyword>
<evidence type="ECO:0000256" key="3">
    <source>
        <dbReference type="ARBA" id="ARBA00022475"/>
    </source>
</evidence>
<gene>
    <name evidence="8" type="ORF">J5O05_20640</name>
</gene>
<feature type="transmembrane region" description="Helical" evidence="7">
    <location>
        <begin position="64"/>
        <end position="88"/>
    </location>
</feature>
<feature type="transmembrane region" description="Helical" evidence="7">
    <location>
        <begin position="191"/>
        <end position="209"/>
    </location>
</feature>
<feature type="transmembrane region" description="Helical" evidence="7">
    <location>
        <begin position="118"/>
        <end position="140"/>
    </location>
</feature>
<evidence type="ECO:0000256" key="7">
    <source>
        <dbReference type="SAM" id="Phobius"/>
    </source>
</evidence>
<accession>A0A975DJW1</accession>
<feature type="transmembrane region" description="Helical" evidence="7">
    <location>
        <begin position="6"/>
        <end position="28"/>
    </location>
</feature>
<geneLocation type="plasmid" evidence="8 9">
    <name>unnamed5</name>
</geneLocation>
<feature type="transmembrane region" description="Helical" evidence="7">
    <location>
        <begin position="146"/>
        <end position="171"/>
    </location>
</feature>
<evidence type="ECO:0000256" key="1">
    <source>
        <dbReference type="ARBA" id="ARBA00004651"/>
    </source>
</evidence>
<keyword evidence="3" id="KW-1003">Cell membrane</keyword>
<name>A0A975DJW1_9GAMM</name>
<sequence>MNIDQYITYAVVIAVLFLSPGPSVLLAVHNGMNHSKKVTGLGVLGNVAAFQLLLIISATGLGTVMLALSELLILIKVIGATYLCYLGIKLYRAPVTQTNADSMQSSLHHQPWPIFKQAFWVTLLNPKALIFVSALLPQFISPTLALIPQVVTLCVVSAVIHFMIYFGYAALASQLKQLVENDEKRQRFNKMSGFTFLIFGVAMLGSVYMT</sequence>
<dbReference type="GO" id="GO:0042970">
    <property type="term" value="F:homoserine transmembrane transporter activity"/>
    <property type="evidence" value="ECO:0007669"/>
    <property type="project" value="TreeGrafter"/>
</dbReference>
<dbReference type="EMBL" id="CP072135">
    <property type="protein sequence ID" value="QTH73201.1"/>
    <property type="molecule type" value="Genomic_DNA"/>
</dbReference>
<evidence type="ECO:0000256" key="4">
    <source>
        <dbReference type="ARBA" id="ARBA00022692"/>
    </source>
</evidence>
<reference evidence="8" key="1">
    <citation type="submission" date="2021-03" db="EMBL/GenBank/DDBJ databases">
        <title>Complete Genome of Pseudoalteromonas xiamenensis STKMTI.2, a new potential marine bacterium producing anti-Vibrio compounds.</title>
        <authorList>
            <person name="Handayani D.P."/>
            <person name="Isnansetyo A."/>
            <person name="Istiqomah I."/>
            <person name="Jumina J."/>
        </authorList>
    </citation>
    <scope>NUCLEOTIDE SEQUENCE</scope>
    <source>
        <strain evidence="8">STKMTI.2</strain>
        <plasmid evidence="8">unnamed5</plasmid>
    </source>
</reference>
<dbReference type="PANTHER" id="PTHR30086:SF14">
    <property type="entry name" value="HOMOSERINE_HOMOSERINE LACTONE EFFLUX PROTEIN"/>
    <property type="match status" value="1"/>
</dbReference>
<evidence type="ECO:0000256" key="2">
    <source>
        <dbReference type="ARBA" id="ARBA00007928"/>
    </source>
</evidence>
<keyword evidence="8" id="KW-0614">Plasmid</keyword>